<dbReference type="KEGG" id="aup:AsAng_0051230"/>
<dbReference type="EMBL" id="AP026867">
    <property type="protein sequence ID" value="BDS14344.1"/>
    <property type="molecule type" value="Genomic_DNA"/>
</dbReference>
<dbReference type="AlphaFoldDB" id="A0A915YJV5"/>
<proteinExistence type="predicted"/>
<protein>
    <submittedName>
        <fullName evidence="1">Uncharacterized protein</fullName>
    </submittedName>
</protein>
<dbReference type="RefSeq" id="WP_264789563.1">
    <property type="nucleotide sequence ID" value="NZ_AP026867.1"/>
</dbReference>
<name>A0A915YJV5_9BACT</name>
<accession>A0A915YJV5</accession>
<organism evidence="1 2">
    <name type="scientific">Aureispira anguillae</name>
    <dbReference type="NCBI Taxonomy" id="2864201"/>
    <lineage>
        <taxon>Bacteria</taxon>
        <taxon>Pseudomonadati</taxon>
        <taxon>Bacteroidota</taxon>
        <taxon>Saprospiria</taxon>
        <taxon>Saprospirales</taxon>
        <taxon>Saprospiraceae</taxon>
        <taxon>Aureispira</taxon>
    </lineage>
</organism>
<keyword evidence="2" id="KW-1185">Reference proteome</keyword>
<evidence type="ECO:0000313" key="1">
    <source>
        <dbReference type="EMBL" id="BDS14344.1"/>
    </source>
</evidence>
<dbReference type="Proteomes" id="UP001060919">
    <property type="component" value="Chromosome"/>
</dbReference>
<sequence>MNEEIYFLYKDLPYIQQRYIYQLFEKSTKMKRLIEVIESKGRHFKTVYAVNYIYSQETQTTDFKVLINRFYKLRQELKDWLLNQLKYSPVCFTDEEQELIYLKQLIINNEYTLARERLKTLEQICWEKNLFELLHQVIELRLRCIQASSTLGDSTEEELLEQYERAHELFMVLSKIKTIGFKTAYSPKDKTDKYLEKIKTIIRPYTQYPRFKLFYHYIAFSKRFASINNSKQVTSRHLNAFKKLQQAQPDMPKIFFERHYKERDYFYSLMKEAAFYSNMNEHKKALKLIKEIVAFEQSNKVYLTKNDGYMSNKFIIAMCAKDYDFAFGVLKERKIFQEVNNVKKHAYPFECILLDFYSQAFPFYTCTTEEINQWLTISFAYEKCQDVLYRGLRQFVHFKIYVITQEWEKAQNMINNPHSLAFYDAYGKNFDFQTFFQTTLDLLLQQDRLALQQYRTVLKQEKKRLKPKLPPVFWSWLTWAEQICQYHEKKLKGAT</sequence>
<reference evidence="1" key="1">
    <citation type="submission" date="2022-09" db="EMBL/GenBank/DDBJ databases">
        <title>Aureispira anguillicida sp. nov., isolated from Leptocephalus of Japanese eel Anguilla japonica.</title>
        <authorList>
            <person name="Yuasa K."/>
            <person name="Mekata T."/>
            <person name="Ikunari K."/>
        </authorList>
    </citation>
    <scope>NUCLEOTIDE SEQUENCE</scope>
    <source>
        <strain evidence="1">EL160426</strain>
    </source>
</reference>
<gene>
    <name evidence="1" type="ORF">AsAng_0051230</name>
</gene>
<evidence type="ECO:0000313" key="2">
    <source>
        <dbReference type="Proteomes" id="UP001060919"/>
    </source>
</evidence>